<dbReference type="Proteomes" id="UP000475037">
    <property type="component" value="Unassembled WGS sequence"/>
</dbReference>
<dbReference type="AlphaFoldDB" id="A0A6G1B142"/>
<evidence type="ECO:0000313" key="2">
    <source>
        <dbReference type="Proteomes" id="UP000475037"/>
    </source>
</evidence>
<evidence type="ECO:0000313" key="1">
    <source>
        <dbReference type="EMBL" id="KAF0881606.1"/>
    </source>
</evidence>
<protein>
    <submittedName>
        <fullName evidence="1">LORF2 protein</fullName>
    </submittedName>
</protein>
<accession>A0A6G1B142</accession>
<name>A0A6G1B142_CROCR</name>
<organism evidence="1 2">
    <name type="scientific">Crocuta crocuta</name>
    <name type="common">Spotted hyena</name>
    <dbReference type="NCBI Taxonomy" id="9678"/>
    <lineage>
        <taxon>Eukaryota</taxon>
        <taxon>Metazoa</taxon>
        <taxon>Chordata</taxon>
        <taxon>Craniata</taxon>
        <taxon>Vertebrata</taxon>
        <taxon>Euteleostomi</taxon>
        <taxon>Mammalia</taxon>
        <taxon>Eutheria</taxon>
        <taxon>Laurasiatheria</taxon>
        <taxon>Carnivora</taxon>
        <taxon>Feliformia</taxon>
        <taxon>Hyaenidae</taxon>
        <taxon>Crocuta</taxon>
    </lineage>
</organism>
<sequence>SVWRFLKKLKIDLLYDPTIALLGIYARDTGVLFRRGTCTPMFLAALTTTAKVWKEPKCPSMDARIKKMWCIYTMEYYSATKKNEILPFATTWMELEGIRLSE</sequence>
<feature type="non-terminal residue" evidence="1">
    <location>
        <position position="102"/>
    </location>
</feature>
<reference evidence="1 2" key="1">
    <citation type="submission" date="2019-11" db="EMBL/GenBank/DDBJ databases">
        <authorList>
            <person name="Yang C."/>
            <person name="Li F."/>
        </authorList>
    </citation>
    <scope>NUCLEOTIDE SEQUENCE [LARGE SCALE GENOMIC DNA]</scope>
    <source>
        <strain evidence="1">KB4526</strain>
        <tissue evidence="1">Muscle</tissue>
    </source>
</reference>
<gene>
    <name evidence="1" type="primary">Pol_210</name>
    <name evidence="1" type="ORF">FOF47_R03715</name>
</gene>
<keyword evidence="2" id="KW-1185">Reference proteome</keyword>
<feature type="non-terminal residue" evidence="1">
    <location>
        <position position="1"/>
    </location>
</feature>
<dbReference type="EMBL" id="VOAJ01002695">
    <property type="protein sequence ID" value="KAF0881606.1"/>
    <property type="molecule type" value="Genomic_DNA"/>
</dbReference>
<proteinExistence type="predicted"/>
<comment type="caution">
    <text evidence="1">The sequence shown here is derived from an EMBL/GenBank/DDBJ whole genome shotgun (WGS) entry which is preliminary data.</text>
</comment>